<gene>
    <name evidence="2" type="ORF">TM35_000291470</name>
</gene>
<feature type="compositionally biased region" description="Basic and acidic residues" evidence="1">
    <location>
        <begin position="1"/>
        <end position="16"/>
    </location>
</feature>
<evidence type="ECO:0000313" key="3">
    <source>
        <dbReference type="Proteomes" id="UP000192257"/>
    </source>
</evidence>
<feature type="region of interest" description="Disordered" evidence="1">
    <location>
        <begin position="1"/>
        <end position="54"/>
    </location>
</feature>
<dbReference type="GeneID" id="39988084"/>
<proteinExistence type="predicted"/>
<dbReference type="RefSeq" id="XP_028880331.1">
    <property type="nucleotide sequence ID" value="XM_029028304.1"/>
</dbReference>
<dbReference type="EMBL" id="NBCO01000029">
    <property type="protein sequence ID" value="ORC86265.1"/>
    <property type="molecule type" value="Genomic_DNA"/>
</dbReference>
<name>A0A1X0NNI3_9TRYP</name>
<sequence length="138" mass="15652">EVERSLESMTAERDGLQQRLTSTSEELSEQLQTMEQAKAEVERSLESMTAERDGLQQRLTSTSEELSEQLQTMEQAKSEVLQLKRENESLASELKKSLVQCESANVRLNLWRSNGKLNDGQSFVSEYPLTRSVVGLKK</sequence>
<feature type="non-terminal residue" evidence="2">
    <location>
        <position position="1"/>
    </location>
</feature>
<evidence type="ECO:0000313" key="2">
    <source>
        <dbReference type="EMBL" id="ORC86265.1"/>
    </source>
</evidence>
<dbReference type="OrthoDB" id="252232at2759"/>
<reference evidence="2 3" key="1">
    <citation type="submission" date="2017-03" db="EMBL/GenBank/DDBJ databases">
        <title>An alternative strategy for trypanosome survival in the mammalian bloodstream revealed through genome and transcriptome analysis of the ubiquitous bovine parasite Trypanosoma (Megatrypanum) theileri.</title>
        <authorList>
            <person name="Kelly S."/>
            <person name="Ivens A."/>
            <person name="Mott A."/>
            <person name="O'Neill E."/>
            <person name="Emms D."/>
            <person name="Macleod O."/>
            <person name="Voorheis P."/>
            <person name="Matthews J."/>
            <person name="Matthews K."/>
            <person name="Carrington M."/>
        </authorList>
    </citation>
    <scope>NUCLEOTIDE SEQUENCE [LARGE SCALE GENOMIC DNA]</scope>
    <source>
        <strain evidence="2">Edinburgh</strain>
    </source>
</reference>
<dbReference type="STRING" id="67003.A0A1X0NNI3"/>
<dbReference type="VEuPathDB" id="TriTrypDB:TM35_000291470"/>
<accession>A0A1X0NNI3</accession>
<feature type="compositionally biased region" description="Basic and acidic residues" evidence="1">
    <location>
        <begin position="37"/>
        <end position="54"/>
    </location>
</feature>
<protein>
    <submittedName>
        <fullName evidence="2">Kinesin-like protein</fullName>
    </submittedName>
</protein>
<comment type="caution">
    <text evidence="2">The sequence shown here is derived from an EMBL/GenBank/DDBJ whole genome shotgun (WGS) entry which is preliminary data.</text>
</comment>
<feature type="compositionally biased region" description="Polar residues" evidence="1">
    <location>
        <begin position="18"/>
        <end position="35"/>
    </location>
</feature>
<keyword evidence="3" id="KW-1185">Reference proteome</keyword>
<evidence type="ECO:0000256" key="1">
    <source>
        <dbReference type="SAM" id="MobiDB-lite"/>
    </source>
</evidence>
<dbReference type="Proteomes" id="UP000192257">
    <property type="component" value="Unassembled WGS sequence"/>
</dbReference>
<organism evidence="2 3">
    <name type="scientific">Trypanosoma theileri</name>
    <dbReference type="NCBI Taxonomy" id="67003"/>
    <lineage>
        <taxon>Eukaryota</taxon>
        <taxon>Discoba</taxon>
        <taxon>Euglenozoa</taxon>
        <taxon>Kinetoplastea</taxon>
        <taxon>Metakinetoplastina</taxon>
        <taxon>Trypanosomatida</taxon>
        <taxon>Trypanosomatidae</taxon>
        <taxon>Trypanosoma</taxon>
    </lineage>
</organism>
<dbReference type="AlphaFoldDB" id="A0A1X0NNI3"/>